<dbReference type="PROSITE" id="PS50053">
    <property type="entry name" value="UBIQUITIN_2"/>
    <property type="match status" value="1"/>
</dbReference>
<dbReference type="PROSITE" id="PS51294">
    <property type="entry name" value="HTH_MYB"/>
    <property type="match status" value="1"/>
</dbReference>
<dbReference type="PROSITE" id="PS50090">
    <property type="entry name" value="MYB_LIKE"/>
    <property type="match status" value="1"/>
</dbReference>
<keyword evidence="6" id="KW-1185">Reference proteome</keyword>
<dbReference type="CDD" id="cd11660">
    <property type="entry name" value="SANT_TRF"/>
    <property type="match status" value="1"/>
</dbReference>
<evidence type="ECO:0000313" key="6">
    <source>
        <dbReference type="Proteomes" id="UP001515500"/>
    </source>
</evidence>
<dbReference type="SUPFAM" id="SSF46689">
    <property type="entry name" value="Homeodomain-like"/>
    <property type="match status" value="1"/>
</dbReference>
<dbReference type="InterPro" id="IPR000626">
    <property type="entry name" value="Ubiquitin-like_dom"/>
</dbReference>
<dbReference type="Gene3D" id="1.10.246.220">
    <property type="match status" value="1"/>
</dbReference>
<dbReference type="SMART" id="SM00717">
    <property type="entry name" value="SANT"/>
    <property type="match status" value="1"/>
</dbReference>
<dbReference type="PANTHER" id="PTHR21717:SF70">
    <property type="entry name" value="TELOMERE REPEAT-BINDING PROTEIN 2-RELATED"/>
    <property type="match status" value="1"/>
</dbReference>
<protein>
    <submittedName>
        <fullName evidence="7">LOW QUALITY PROTEIN: telomere repeat-binding protein 2-like</fullName>
    </submittedName>
</protein>
<dbReference type="PANTHER" id="PTHR21717">
    <property type="entry name" value="TELOMERIC REPEAT BINDING PROTEIN"/>
    <property type="match status" value="1"/>
</dbReference>
<evidence type="ECO:0000256" key="1">
    <source>
        <dbReference type="ARBA" id="ARBA00023125"/>
    </source>
</evidence>
<dbReference type="InterPro" id="IPR017930">
    <property type="entry name" value="Myb_dom"/>
</dbReference>
<dbReference type="GeneID" id="120264682"/>
<feature type="region of interest" description="Disordered" evidence="2">
    <location>
        <begin position="65"/>
        <end position="101"/>
    </location>
</feature>
<evidence type="ECO:0000259" key="5">
    <source>
        <dbReference type="PROSITE" id="PS51294"/>
    </source>
</evidence>
<dbReference type="AlphaFoldDB" id="A0AB40BLX0"/>
<evidence type="ECO:0000259" key="3">
    <source>
        <dbReference type="PROSITE" id="PS50053"/>
    </source>
</evidence>
<dbReference type="InterPro" id="IPR029071">
    <property type="entry name" value="Ubiquitin-like_domsf"/>
</dbReference>
<dbReference type="Proteomes" id="UP001515500">
    <property type="component" value="Chromosome 7"/>
</dbReference>
<feature type="region of interest" description="Disordered" evidence="2">
    <location>
        <begin position="194"/>
        <end position="219"/>
    </location>
</feature>
<reference evidence="7" key="1">
    <citation type="submission" date="2025-08" db="UniProtKB">
        <authorList>
            <consortium name="RefSeq"/>
        </authorList>
    </citation>
    <scope>IDENTIFICATION</scope>
</reference>
<feature type="region of interest" description="Disordered" evidence="2">
    <location>
        <begin position="147"/>
        <end position="166"/>
    </location>
</feature>
<proteinExistence type="predicted"/>
<organism evidence="6 7">
    <name type="scientific">Dioscorea cayennensis subsp. rotundata</name>
    <name type="common">White Guinea yam</name>
    <name type="synonym">Dioscorea rotundata</name>
    <dbReference type="NCBI Taxonomy" id="55577"/>
    <lineage>
        <taxon>Eukaryota</taxon>
        <taxon>Viridiplantae</taxon>
        <taxon>Streptophyta</taxon>
        <taxon>Embryophyta</taxon>
        <taxon>Tracheophyta</taxon>
        <taxon>Spermatophyta</taxon>
        <taxon>Magnoliopsida</taxon>
        <taxon>Liliopsida</taxon>
        <taxon>Dioscoreales</taxon>
        <taxon>Dioscoreaceae</taxon>
        <taxon>Dioscorea</taxon>
    </lineage>
</organism>
<dbReference type="Pfam" id="PF23603">
    <property type="entry name" value="Ubiquitin_TPR1"/>
    <property type="match status" value="1"/>
</dbReference>
<feature type="domain" description="Ubiquitin-like" evidence="3">
    <location>
        <begin position="400"/>
        <end position="470"/>
    </location>
</feature>
<feature type="domain" description="HTH myb-type" evidence="5">
    <location>
        <begin position="589"/>
        <end position="647"/>
    </location>
</feature>
<dbReference type="InterPro" id="IPR001005">
    <property type="entry name" value="SANT/Myb"/>
</dbReference>
<feature type="domain" description="Myb-like" evidence="4">
    <location>
        <begin position="588"/>
        <end position="643"/>
    </location>
</feature>
<evidence type="ECO:0000259" key="4">
    <source>
        <dbReference type="PROSITE" id="PS50090"/>
    </source>
</evidence>
<dbReference type="GO" id="GO:0042162">
    <property type="term" value="F:telomeric DNA binding"/>
    <property type="evidence" value="ECO:0007669"/>
    <property type="project" value="UniProtKB-ARBA"/>
</dbReference>
<dbReference type="InterPro" id="IPR057625">
    <property type="entry name" value="TPR1-6-like_ubiquitin"/>
</dbReference>
<dbReference type="SUPFAM" id="SSF54236">
    <property type="entry name" value="Ubiquitin-like"/>
    <property type="match status" value="1"/>
</dbReference>
<accession>A0AB40BLX0</accession>
<keyword evidence="1" id="KW-0238">DNA-binding</keyword>
<gene>
    <name evidence="7" type="primary">LOC120264682</name>
</gene>
<evidence type="ECO:0000313" key="7">
    <source>
        <dbReference type="RefSeq" id="XP_039128441.1"/>
    </source>
</evidence>
<name>A0AB40BLX0_DIOCR</name>
<dbReference type="RefSeq" id="XP_039128441.1">
    <property type="nucleotide sequence ID" value="XM_039272507.1"/>
</dbReference>
<feature type="compositionally biased region" description="Basic and acidic residues" evidence="2">
    <location>
        <begin position="78"/>
        <end position="93"/>
    </location>
</feature>
<dbReference type="InterPro" id="IPR009057">
    <property type="entry name" value="Homeodomain-like_sf"/>
</dbReference>
<feature type="compositionally biased region" description="Polar residues" evidence="2">
    <location>
        <begin position="148"/>
        <end position="160"/>
    </location>
</feature>
<dbReference type="Pfam" id="PF00249">
    <property type="entry name" value="Myb_DNA-binding"/>
    <property type="match status" value="1"/>
</dbReference>
<sequence>MVFHKRLEYGSTGCQVPVMIRVPKSARGKRSVRKKVEDQMCAFDLLATVAGELLSEKQNLSTPNKLVETSLPGAPKGIAKEERNTEKKIKSEPYDQGSCNESTLVSEDSVELQISYQFAEQTHSPKATFSGPASMCLKSHEFDKDGCSGQSSIDGNNSRNRPPELIPWKCSTEEQSLGHSESCEVDGEHVIKTVSPNGSAKDRGSNRMQCPKGMPNGDPMEMDVKPTAIVSSDSSVEVPLSCNYVARDGTFSKSRVGVEHVDRDEEDNSSGCTHPSVMASKAARVQRIGDGRVRKLLAMKYWKVASAASKDGEFCNTNAEMKPFFRSRKLCYTRQRSQRTSFKRRKMHNCYPISASGGRIKEDSVSVSLGNHGLKREVSNSSATLHGGDKPSCQKGDFRVQLSIKSFKVPELFVEIPETATVGSLKRTVMEAVTAILGGGLRVGVLLQGKKVRDDSKTLLQAGISHDDKIDNLGFMLEPNPTQAPPPVESQEHPHLLLPCDVVEPLNRIPPSAAVTSNLGPFGASPGPPLTSTVNCLESDHDSVHSPATALLQEKTTANSRALVAVPAMDVEALAIVPLRKSKRSELVQRRIRRPFSVSEVEALVQAVEKLGTGRWRDVKLRAFDNAKHRTYVDLKDKWKTLVHTAKISPQQRRGEPVPQELLDRVLAANTYWSQQQAKLQVKPPPTEACLLL</sequence>
<evidence type="ECO:0000256" key="2">
    <source>
        <dbReference type="SAM" id="MobiDB-lite"/>
    </source>
</evidence>
<dbReference type="InterPro" id="IPR031105">
    <property type="entry name" value="TRP_plant"/>
</dbReference>